<proteinExistence type="predicted"/>
<evidence type="ECO:0000313" key="2">
    <source>
        <dbReference type="Proteomes" id="UP000072421"/>
    </source>
</evidence>
<dbReference type="AlphaFoldDB" id="A0A127PGL9"/>
<evidence type="ECO:0000313" key="1">
    <source>
        <dbReference type="EMBL" id="AMO96865.1"/>
    </source>
</evidence>
<accession>A0A127PGL9</accession>
<dbReference type="EMBL" id="CP013232">
    <property type="protein sequence ID" value="AMO96865.1"/>
    <property type="molecule type" value="Genomic_DNA"/>
</dbReference>
<name>A0A127PGL9_9BURK</name>
<gene>
    <name evidence="1" type="ORF">CFter6_4264</name>
</gene>
<reference evidence="1 2" key="1">
    <citation type="submission" date="2015-11" db="EMBL/GenBank/DDBJ databases">
        <title>Exploring the genomic traits of fungus-feeding bacterial genus Collimonas.</title>
        <authorList>
            <person name="Song C."/>
            <person name="Schmidt R."/>
            <person name="de Jager V."/>
            <person name="Krzyzanowska D."/>
            <person name="Jongedijk E."/>
            <person name="Cankar K."/>
            <person name="Beekwilder J."/>
            <person name="van Veen A."/>
            <person name="de Boer W."/>
            <person name="van Veen J.A."/>
            <person name="Garbeva P."/>
        </authorList>
    </citation>
    <scope>NUCLEOTIDE SEQUENCE [LARGE SCALE GENOMIC DNA]</scope>
    <source>
        <strain evidence="1 2">Ter6</strain>
    </source>
</reference>
<dbReference type="PATRIC" id="fig|158899.10.peg.4227"/>
<protein>
    <submittedName>
        <fullName evidence="1">Uncharacterized protein</fullName>
    </submittedName>
</protein>
<dbReference type="Proteomes" id="UP000072421">
    <property type="component" value="Chromosome"/>
</dbReference>
<sequence length="37" mass="4180">MYDVVYLNFIKNSQSSCSTAGQAWSKRKLLILLSSAR</sequence>
<organism evidence="1">
    <name type="scientific">Collimonas fungivorans</name>
    <dbReference type="NCBI Taxonomy" id="158899"/>
    <lineage>
        <taxon>Bacteria</taxon>
        <taxon>Pseudomonadati</taxon>
        <taxon>Pseudomonadota</taxon>
        <taxon>Betaproteobacteria</taxon>
        <taxon>Burkholderiales</taxon>
        <taxon>Oxalobacteraceae</taxon>
        <taxon>Collimonas</taxon>
    </lineage>
</organism>